<evidence type="ECO:0000313" key="3">
    <source>
        <dbReference type="Proteomes" id="UP000233556"/>
    </source>
</evidence>
<dbReference type="AlphaFoldDB" id="A0A2I0TE02"/>
<reference evidence="3" key="2">
    <citation type="submission" date="2017-12" db="EMBL/GenBank/DDBJ databases">
        <title>Genome sequence of the Bar-tailed Godwit (Limosa lapponica baueri).</title>
        <authorList>
            <person name="Lima N.C.B."/>
            <person name="Parody-Merino A.M."/>
            <person name="Battley P.F."/>
            <person name="Fidler A.E."/>
            <person name="Prosdocimi F."/>
        </authorList>
    </citation>
    <scope>NUCLEOTIDE SEQUENCE [LARGE SCALE GENOMIC DNA]</scope>
</reference>
<evidence type="ECO:0000313" key="2">
    <source>
        <dbReference type="EMBL" id="PKU32015.1"/>
    </source>
</evidence>
<organism evidence="2 3">
    <name type="scientific">Limosa lapponica baueri</name>
    <dbReference type="NCBI Taxonomy" id="1758121"/>
    <lineage>
        <taxon>Eukaryota</taxon>
        <taxon>Metazoa</taxon>
        <taxon>Chordata</taxon>
        <taxon>Craniata</taxon>
        <taxon>Vertebrata</taxon>
        <taxon>Euteleostomi</taxon>
        <taxon>Archelosauria</taxon>
        <taxon>Archosauria</taxon>
        <taxon>Dinosauria</taxon>
        <taxon>Saurischia</taxon>
        <taxon>Theropoda</taxon>
        <taxon>Coelurosauria</taxon>
        <taxon>Aves</taxon>
        <taxon>Neognathae</taxon>
        <taxon>Neoaves</taxon>
        <taxon>Charadriiformes</taxon>
        <taxon>Scolopacidae</taxon>
        <taxon>Limosa</taxon>
    </lineage>
</organism>
<protein>
    <submittedName>
        <fullName evidence="2">Uncharacterized protein</fullName>
    </submittedName>
</protein>
<sequence length="148" mass="16134">MYCCYSHSATHTSTSHSTTCTVTSHSATRTGMSYSSCSNEYHHYSNSISWYKLPCDQEAKNEVRLFFCPKDQLKSDCTGENSSNKDPGEGPSKAHKGKGPSKAHKGKGPSEVDLGKGPSQAVSTDRDDSDTEVIVKSFSMKDLRNLSV</sequence>
<dbReference type="EMBL" id="KZ511938">
    <property type="protein sequence ID" value="PKU32015.1"/>
    <property type="molecule type" value="Genomic_DNA"/>
</dbReference>
<gene>
    <name evidence="2" type="ORF">llap_17684</name>
</gene>
<feature type="region of interest" description="Disordered" evidence="1">
    <location>
        <begin position="73"/>
        <end position="132"/>
    </location>
</feature>
<keyword evidence="3" id="KW-1185">Reference proteome</keyword>
<accession>A0A2I0TE02</accession>
<dbReference type="Proteomes" id="UP000233556">
    <property type="component" value="Unassembled WGS sequence"/>
</dbReference>
<evidence type="ECO:0000256" key="1">
    <source>
        <dbReference type="SAM" id="MobiDB-lite"/>
    </source>
</evidence>
<proteinExistence type="predicted"/>
<reference evidence="3" key="1">
    <citation type="submission" date="2017-11" db="EMBL/GenBank/DDBJ databases">
        <authorList>
            <person name="Lima N.C."/>
            <person name="Parody-Merino A.M."/>
            <person name="Battley P.F."/>
            <person name="Fidler A.E."/>
            <person name="Prosdocimi F."/>
        </authorList>
    </citation>
    <scope>NUCLEOTIDE SEQUENCE [LARGE SCALE GENOMIC DNA]</scope>
</reference>
<name>A0A2I0TE02_LIMLA</name>
<feature type="compositionally biased region" description="Basic residues" evidence="1">
    <location>
        <begin position="93"/>
        <end position="107"/>
    </location>
</feature>